<dbReference type="PANTHER" id="PTHR16165:SF5">
    <property type="entry name" value="NXPE FAMILY MEMBER 3"/>
    <property type="match status" value="1"/>
</dbReference>
<protein>
    <submittedName>
        <fullName evidence="4">G7666 protein</fullName>
    </submittedName>
</protein>
<feature type="region of interest" description="Disordered" evidence="1">
    <location>
        <begin position="283"/>
        <end position="304"/>
    </location>
</feature>
<feature type="signal peptide" evidence="2">
    <location>
        <begin position="1"/>
        <end position="17"/>
    </location>
</feature>
<proteinExistence type="predicted"/>
<comment type="caution">
    <text evidence="4">The sequence shown here is derived from an EMBL/GenBank/DDBJ whole genome shotgun (WGS) entry which is preliminary data.</text>
</comment>
<dbReference type="EMBL" id="CAXHTA020000011">
    <property type="protein sequence ID" value="CAL5224903.1"/>
    <property type="molecule type" value="Genomic_DNA"/>
</dbReference>
<dbReference type="PANTHER" id="PTHR16165">
    <property type="entry name" value="NXPE FAMILY MEMBER"/>
    <property type="match status" value="1"/>
</dbReference>
<reference evidence="4 5" key="1">
    <citation type="submission" date="2024-06" db="EMBL/GenBank/DDBJ databases">
        <authorList>
            <person name="Kraege A."/>
            <person name="Thomma B."/>
        </authorList>
    </citation>
    <scope>NUCLEOTIDE SEQUENCE [LARGE SCALE GENOMIC DNA]</scope>
</reference>
<accession>A0ABP1FYF0</accession>
<gene>
    <name evidence="4" type="primary">g7666</name>
    <name evidence="4" type="ORF">VP750_LOCUS6562</name>
</gene>
<evidence type="ECO:0000313" key="5">
    <source>
        <dbReference type="Proteomes" id="UP001497392"/>
    </source>
</evidence>
<dbReference type="Pfam" id="PF24536">
    <property type="entry name" value="NXPE4_C"/>
    <property type="match status" value="1"/>
</dbReference>
<evidence type="ECO:0000259" key="3">
    <source>
        <dbReference type="Pfam" id="PF24536"/>
    </source>
</evidence>
<keyword evidence="5" id="KW-1185">Reference proteome</keyword>
<feature type="domain" description="NXPE C-terminal" evidence="3">
    <location>
        <begin position="30"/>
        <end position="73"/>
    </location>
</feature>
<name>A0ABP1FYF0_9CHLO</name>
<feature type="compositionally biased region" description="Basic and acidic residues" evidence="1">
    <location>
        <begin position="295"/>
        <end position="304"/>
    </location>
</feature>
<evidence type="ECO:0000256" key="1">
    <source>
        <dbReference type="SAM" id="MobiDB-lite"/>
    </source>
</evidence>
<evidence type="ECO:0000256" key="2">
    <source>
        <dbReference type="SAM" id="SignalP"/>
    </source>
</evidence>
<dbReference type="PROSITE" id="PS51257">
    <property type="entry name" value="PROKAR_LIPOPROTEIN"/>
    <property type="match status" value="1"/>
</dbReference>
<dbReference type="InterPro" id="IPR057106">
    <property type="entry name" value="NXPE4_C"/>
</dbReference>
<feature type="chain" id="PRO_5046730553" evidence="2">
    <location>
        <begin position="18"/>
        <end position="304"/>
    </location>
</feature>
<evidence type="ECO:0000313" key="4">
    <source>
        <dbReference type="EMBL" id="CAL5224903.1"/>
    </source>
</evidence>
<keyword evidence="2" id="KW-0732">Signal</keyword>
<dbReference type="Proteomes" id="UP001497392">
    <property type="component" value="Unassembled WGS sequence"/>
</dbReference>
<sequence length="304" mass="34336">MVRIVLLALLIPAYTSAAACLEGAWVDGAWKSRGCTLPTPAEAIIKCLARKDILMIGDSTMRQLAYLLAETWGSQLKHLPCNLLMGHGCFDCERGCHHNDYYNTLGRGPDWSDSIGLTPAERMLWFSWKPQMFSLDDIRLLQGFAHRDKHFDVIVVHKGVHAVADWDKYEATKMSQAAFLEETKVRADLLADMLAKHFPQSQLIWRDAYRTRQTPEKEALTDSIREMTTPLFLERGFTTLPGYNVTIATPLELQNETLHPHESIAELLLTMLASIVCPATHQHGLQHEQPTSRDIPQEHSRLPG</sequence>
<organism evidence="4 5">
    <name type="scientific">Coccomyxa viridis</name>
    <dbReference type="NCBI Taxonomy" id="1274662"/>
    <lineage>
        <taxon>Eukaryota</taxon>
        <taxon>Viridiplantae</taxon>
        <taxon>Chlorophyta</taxon>
        <taxon>core chlorophytes</taxon>
        <taxon>Trebouxiophyceae</taxon>
        <taxon>Trebouxiophyceae incertae sedis</taxon>
        <taxon>Coccomyxaceae</taxon>
        <taxon>Coccomyxa</taxon>
    </lineage>
</organism>